<comment type="caution">
    <text evidence="1">The sequence shown here is derived from an EMBL/GenBank/DDBJ whole genome shotgun (WGS) entry which is preliminary data.</text>
</comment>
<accession>A0A6S7I3J8</accession>
<sequence>YAGLLENYFRHSKDERVDFQRGDKREDDAVGLPEFYLSLLPDGERLAYSNNPDYQYRRMSFEPRYYIGKNLLRFHLSYTSADFLLEPAVTVDGKKQQLYVDTDLHLRMADKDGKNSEYEEVALHYNPNKRSVFVTICNPDFHIRALCLAKDVARGRNGAAKLSTDCSNNYSVERVA</sequence>
<dbReference type="Proteomes" id="UP001152795">
    <property type="component" value="Unassembled WGS sequence"/>
</dbReference>
<feature type="non-terminal residue" evidence="1">
    <location>
        <position position="1"/>
    </location>
</feature>
<gene>
    <name evidence="1" type="ORF">PACLA_8A076430</name>
</gene>
<name>A0A6S7I3J8_PARCT</name>
<keyword evidence="2" id="KW-1185">Reference proteome</keyword>
<dbReference type="EMBL" id="CACRXK020007714">
    <property type="protein sequence ID" value="CAB4013004.1"/>
    <property type="molecule type" value="Genomic_DNA"/>
</dbReference>
<dbReference type="AlphaFoldDB" id="A0A6S7I3J8"/>
<reference evidence="1" key="1">
    <citation type="submission" date="2020-04" db="EMBL/GenBank/DDBJ databases">
        <authorList>
            <person name="Alioto T."/>
            <person name="Alioto T."/>
            <person name="Gomez Garrido J."/>
        </authorList>
    </citation>
    <scope>NUCLEOTIDE SEQUENCE</scope>
    <source>
        <strain evidence="1">A484AB</strain>
    </source>
</reference>
<evidence type="ECO:0000313" key="2">
    <source>
        <dbReference type="Proteomes" id="UP001152795"/>
    </source>
</evidence>
<evidence type="ECO:0000313" key="1">
    <source>
        <dbReference type="EMBL" id="CAB4013004.1"/>
    </source>
</evidence>
<proteinExistence type="predicted"/>
<organism evidence="1 2">
    <name type="scientific">Paramuricea clavata</name>
    <name type="common">Red gorgonian</name>
    <name type="synonym">Violescent sea-whip</name>
    <dbReference type="NCBI Taxonomy" id="317549"/>
    <lineage>
        <taxon>Eukaryota</taxon>
        <taxon>Metazoa</taxon>
        <taxon>Cnidaria</taxon>
        <taxon>Anthozoa</taxon>
        <taxon>Octocorallia</taxon>
        <taxon>Malacalcyonacea</taxon>
        <taxon>Plexauridae</taxon>
        <taxon>Paramuricea</taxon>
    </lineage>
</organism>
<protein>
    <submittedName>
        <fullName evidence="1">Uncharacterized protein</fullName>
    </submittedName>
</protein>